<name>B4JHS1_DROGR</name>
<dbReference type="InParanoid" id="B4JHS1"/>
<keyword evidence="3" id="KW-1185">Reference proteome</keyword>
<dbReference type="Proteomes" id="UP000001070">
    <property type="component" value="Unassembled WGS sequence"/>
</dbReference>
<dbReference type="PROSITE" id="PS50878">
    <property type="entry name" value="RT_POL"/>
    <property type="match status" value="1"/>
</dbReference>
<evidence type="ECO:0000259" key="1">
    <source>
        <dbReference type="PROSITE" id="PS50878"/>
    </source>
</evidence>
<feature type="domain" description="Reverse transcriptase" evidence="1">
    <location>
        <begin position="1"/>
        <end position="230"/>
    </location>
</feature>
<gene>
    <name evidence="2" type="primary">Dgri\GH19586</name>
    <name evidence="2" type="ORF">Dgri_GH19586</name>
</gene>
<evidence type="ECO:0000313" key="3">
    <source>
        <dbReference type="Proteomes" id="UP000001070"/>
    </source>
</evidence>
<evidence type="ECO:0000313" key="2">
    <source>
        <dbReference type="EMBL" id="EDV93910.1"/>
    </source>
</evidence>
<dbReference type="HOGENOM" id="CLU_1205862_0_0_1"/>
<reference evidence="2 3" key="1">
    <citation type="journal article" date="2007" name="Nature">
        <title>Evolution of genes and genomes on the Drosophila phylogeny.</title>
        <authorList>
            <consortium name="Drosophila 12 Genomes Consortium"/>
            <person name="Clark A.G."/>
            <person name="Eisen M.B."/>
            <person name="Smith D.R."/>
            <person name="Bergman C.M."/>
            <person name="Oliver B."/>
            <person name="Markow T.A."/>
            <person name="Kaufman T.C."/>
            <person name="Kellis M."/>
            <person name="Gelbart W."/>
            <person name="Iyer V.N."/>
            <person name="Pollard D.A."/>
            <person name="Sackton T.B."/>
            <person name="Larracuente A.M."/>
            <person name="Singh N.D."/>
            <person name="Abad J.P."/>
            <person name="Abt D.N."/>
            <person name="Adryan B."/>
            <person name="Aguade M."/>
            <person name="Akashi H."/>
            <person name="Anderson W.W."/>
            <person name="Aquadro C.F."/>
            <person name="Ardell D.H."/>
            <person name="Arguello R."/>
            <person name="Artieri C.G."/>
            <person name="Barbash D.A."/>
            <person name="Barker D."/>
            <person name="Barsanti P."/>
            <person name="Batterham P."/>
            <person name="Batzoglou S."/>
            <person name="Begun D."/>
            <person name="Bhutkar A."/>
            <person name="Blanco E."/>
            <person name="Bosak S.A."/>
            <person name="Bradley R.K."/>
            <person name="Brand A.D."/>
            <person name="Brent M.R."/>
            <person name="Brooks A.N."/>
            <person name="Brown R.H."/>
            <person name="Butlin R.K."/>
            <person name="Caggese C."/>
            <person name="Calvi B.R."/>
            <person name="Bernardo de Carvalho A."/>
            <person name="Caspi A."/>
            <person name="Castrezana S."/>
            <person name="Celniker S.E."/>
            <person name="Chang J.L."/>
            <person name="Chapple C."/>
            <person name="Chatterji S."/>
            <person name="Chinwalla A."/>
            <person name="Civetta A."/>
            <person name="Clifton S.W."/>
            <person name="Comeron J.M."/>
            <person name="Costello J.C."/>
            <person name="Coyne J.A."/>
            <person name="Daub J."/>
            <person name="David R.G."/>
            <person name="Delcher A.L."/>
            <person name="Delehaunty K."/>
            <person name="Do C.B."/>
            <person name="Ebling H."/>
            <person name="Edwards K."/>
            <person name="Eickbush T."/>
            <person name="Evans J.D."/>
            <person name="Filipski A."/>
            <person name="Findeiss S."/>
            <person name="Freyhult E."/>
            <person name="Fulton L."/>
            <person name="Fulton R."/>
            <person name="Garcia A.C."/>
            <person name="Gardiner A."/>
            <person name="Garfield D.A."/>
            <person name="Garvin B.E."/>
            <person name="Gibson G."/>
            <person name="Gilbert D."/>
            <person name="Gnerre S."/>
            <person name="Godfrey J."/>
            <person name="Good R."/>
            <person name="Gotea V."/>
            <person name="Gravely B."/>
            <person name="Greenberg A.J."/>
            <person name="Griffiths-Jones S."/>
            <person name="Gross S."/>
            <person name="Guigo R."/>
            <person name="Gustafson E.A."/>
            <person name="Haerty W."/>
            <person name="Hahn M.W."/>
            <person name="Halligan D.L."/>
            <person name="Halpern A.L."/>
            <person name="Halter G.M."/>
            <person name="Han M.V."/>
            <person name="Heger A."/>
            <person name="Hillier L."/>
            <person name="Hinrichs A.S."/>
            <person name="Holmes I."/>
            <person name="Hoskins R.A."/>
            <person name="Hubisz M.J."/>
            <person name="Hultmark D."/>
            <person name="Huntley M.A."/>
            <person name="Jaffe D.B."/>
            <person name="Jagadeeshan S."/>
            <person name="Jeck W.R."/>
            <person name="Johnson J."/>
            <person name="Jones C.D."/>
            <person name="Jordan W.C."/>
            <person name="Karpen G.H."/>
            <person name="Kataoka E."/>
            <person name="Keightley P.D."/>
            <person name="Kheradpour P."/>
            <person name="Kirkness E.F."/>
            <person name="Koerich L.B."/>
            <person name="Kristiansen K."/>
            <person name="Kudrna D."/>
            <person name="Kulathinal R.J."/>
            <person name="Kumar S."/>
            <person name="Kwok R."/>
            <person name="Lander E."/>
            <person name="Langley C.H."/>
            <person name="Lapoint R."/>
            <person name="Lazzaro B.P."/>
            <person name="Lee S.J."/>
            <person name="Levesque L."/>
            <person name="Li R."/>
            <person name="Lin C.F."/>
            <person name="Lin M.F."/>
            <person name="Lindblad-Toh K."/>
            <person name="Llopart A."/>
            <person name="Long M."/>
            <person name="Low L."/>
            <person name="Lozovsky E."/>
            <person name="Lu J."/>
            <person name="Luo M."/>
            <person name="Machado C.A."/>
            <person name="Makalowski W."/>
            <person name="Marzo M."/>
            <person name="Matsuda M."/>
            <person name="Matzkin L."/>
            <person name="McAllister B."/>
            <person name="McBride C.S."/>
            <person name="McKernan B."/>
            <person name="McKernan K."/>
            <person name="Mendez-Lago M."/>
            <person name="Minx P."/>
            <person name="Mollenhauer M.U."/>
            <person name="Montooth K."/>
            <person name="Mount S.M."/>
            <person name="Mu X."/>
            <person name="Myers E."/>
            <person name="Negre B."/>
            <person name="Newfeld S."/>
            <person name="Nielsen R."/>
            <person name="Noor M.A."/>
            <person name="O'Grady P."/>
            <person name="Pachter L."/>
            <person name="Papaceit M."/>
            <person name="Parisi M.J."/>
            <person name="Parisi M."/>
            <person name="Parts L."/>
            <person name="Pedersen J.S."/>
            <person name="Pesole G."/>
            <person name="Phillippy A.M."/>
            <person name="Ponting C.P."/>
            <person name="Pop M."/>
            <person name="Porcelli D."/>
            <person name="Powell J.R."/>
            <person name="Prohaska S."/>
            <person name="Pruitt K."/>
            <person name="Puig M."/>
            <person name="Quesneville H."/>
            <person name="Ram K.R."/>
            <person name="Rand D."/>
            <person name="Rasmussen M.D."/>
            <person name="Reed L.K."/>
            <person name="Reenan R."/>
            <person name="Reily A."/>
            <person name="Remington K.A."/>
            <person name="Rieger T.T."/>
            <person name="Ritchie M.G."/>
            <person name="Robin C."/>
            <person name="Rogers Y.H."/>
            <person name="Rohde C."/>
            <person name="Rozas J."/>
            <person name="Rubenfield M.J."/>
            <person name="Ruiz A."/>
            <person name="Russo S."/>
            <person name="Salzberg S.L."/>
            <person name="Sanchez-Gracia A."/>
            <person name="Saranga D.J."/>
            <person name="Sato H."/>
            <person name="Schaeffer S.W."/>
            <person name="Schatz M.C."/>
            <person name="Schlenke T."/>
            <person name="Schwartz R."/>
            <person name="Segarra C."/>
            <person name="Singh R.S."/>
            <person name="Sirot L."/>
            <person name="Sirota M."/>
            <person name="Sisneros N.B."/>
            <person name="Smith C.D."/>
            <person name="Smith T.F."/>
            <person name="Spieth J."/>
            <person name="Stage D.E."/>
            <person name="Stark A."/>
            <person name="Stephan W."/>
            <person name="Strausberg R.L."/>
            <person name="Strempel S."/>
            <person name="Sturgill D."/>
            <person name="Sutton G."/>
            <person name="Sutton G.G."/>
            <person name="Tao W."/>
            <person name="Teichmann S."/>
            <person name="Tobari Y.N."/>
            <person name="Tomimura Y."/>
            <person name="Tsolas J.M."/>
            <person name="Valente V.L."/>
            <person name="Venter E."/>
            <person name="Venter J.C."/>
            <person name="Vicario S."/>
            <person name="Vieira F.G."/>
            <person name="Vilella A.J."/>
            <person name="Villasante A."/>
            <person name="Walenz B."/>
            <person name="Wang J."/>
            <person name="Wasserman M."/>
            <person name="Watts T."/>
            <person name="Wilson D."/>
            <person name="Wilson R.K."/>
            <person name="Wing R.A."/>
            <person name="Wolfner M.F."/>
            <person name="Wong A."/>
            <person name="Wong G.K."/>
            <person name="Wu C.I."/>
            <person name="Wu G."/>
            <person name="Yamamoto D."/>
            <person name="Yang H.P."/>
            <person name="Yang S.P."/>
            <person name="Yorke J.A."/>
            <person name="Yoshida K."/>
            <person name="Zdobnov E."/>
            <person name="Zhang P."/>
            <person name="Zhang Y."/>
            <person name="Zimin A.V."/>
            <person name="Baldwin J."/>
            <person name="Abdouelleil A."/>
            <person name="Abdulkadir J."/>
            <person name="Abebe A."/>
            <person name="Abera B."/>
            <person name="Abreu J."/>
            <person name="Acer S.C."/>
            <person name="Aftuck L."/>
            <person name="Alexander A."/>
            <person name="An P."/>
            <person name="Anderson E."/>
            <person name="Anderson S."/>
            <person name="Arachi H."/>
            <person name="Azer M."/>
            <person name="Bachantsang P."/>
            <person name="Barry A."/>
            <person name="Bayul T."/>
            <person name="Berlin A."/>
            <person name="Bessette D."/>
            <person name="Bloom T."/>
            <person name="Blye J."/>
            <person name="Boguslavskiy L."/>
            <person name="Bonnet C."/>
            <person name="Boukhgalter B."/>
            <person name="Bourzgui I."/>
            <person name="Brown A."/>
            <person name="Cahill P."/>
            <person name="Channer S."/>
            <person name="Cheshatsang Y."/>
            <person name="Chuda L."/>
            <person name="Citroen M."/>
            <person name="Collymore A."/>
            <person name="Cooke P."/>
            <person name="Costello M."/>
            <person name="D'Aco K."/>
            <person name="Daza R."/>
            <person name="De Haan G."/>
            <person name="DeGray S."/>
            <person name="DeMaso C."/>
            <person name="Dhargay N."/>
            <person name="Dooley K."/>
            <person name="Dooley E."/>
            <person name="Doricent M."/>
            <person name="Dorje P."/>
            <person name="Dorjee K."/>
            <person name="Dupes A."/>
            <person name="Elong R."/>
            <person name="Falk J."/>
            <person name="Farina A."/>
            <person name="Faro S."/>
            <person name="Ferguson D."/>
            <person name="Fisher S."/>
            <person name="Foley C.D."/>
            <person name="Franke A."/>
            <person name="Friedrich D."/>
            <person name="Gadbois L."/>
            <person name="Gearin G."/>
            <person name="Gearin C.R."/>
            <person name="Giannoukos G."/>
            <person name="Goode T."/>
            <person name="Graham J."/>
            <person name="Grandbois E."/>
            <person name="Grewal S."/>
            <person name="Gyaltsen K."/>
            <person name="Hafez N."/>
            <person name="Hagos B."/>
            <person name="Hall J."/>
            <person name="Henson C."/>
            <person name="Hollinger A."/>
            <person name="Honan T."/>
            <person name="Huard M.D."/>
            <person name="Hughes L."/>
            <person name="Hurhula B."/>
            <person name="Husby M.E."/>
            <person name="Kamat A."/>
            <person name="Kanga B."/>
            <person name="Kashin S."/>
            <person name="Khazanovich D."/>
            <person name="Kisner P."/>
            <person name="Lance K."/>
            <person name="Lara M."/>
            <person name="Lee W."/>
            <person name="Lennon N."/>
            <person name="Letendre F."/>
            <person name="LeVine R."/>
            <person name="Lipovsky A."/>
            <person name="Liu X."/>
            <person name="Liu J."/>
            <person name="Liu S."/>
            <person name="Lokyitsang T."/>
            <person name="Lokyitsang Y."/>
            <person name="Lubonja R."/>
            <person name="Lui A."/>
            <person name="MacDonald P."/>
            <person name="Magnisalis V."/>
            <person name="Maru K."/>
            <person name="Matthews C."/>
            <person name="McCusker W."/>
            <person name="McDonough S."/>
            <person name="Mehta T."/>
            <person name="Meldrim J."/>
            <person name="Meneus L."/>
            <person name="Mihai O."/>
            <person name="Mihalev A."/>
            <person name="Mihova T."/>
            <person name="Mittelman R."/>
            <person name="Mlenga V."/>
            <person name="Montmayeur A."/>
            <person name="Mulrain L."/>
            <person name="Navidi A."/>
            <person name="Naylor J."/>
            <person name="Negash T."/>
            <person name="Nguyen T."/>
            <person name="Nguyen N."/>
            <person name="Nicol R."/>
            <person name="Norbu C."/>
            <person name="Norbu N."/>
            <person name="Novod N."/>
            <person name="O'Neill B."/>
            <person name="Osman S."/>
            <person name="Markiewicz E."/>
            <person name="Oyono O.L."/>
            <person name="Patti C."/>
            <person name="Phunkhang P."/>
            <person name="Pierre F."/>
            <person name="Priest M."/>
            <person name="Raghuraman S."/>
            <person name="Rege F."/>
            <person name="Reyes R."/>
            <person name="Rise C."/>
            <person name="Rogov P."/>
            <person name="Ross K."/>
            <person name="Ryan E."/>
            <person name="Settipalli S."/>
            <person name="Shea T."/>
            <person name="Sherpa N."/>
            <person name="Shi L."/>
            <person name="Shih D."/>
            <person name="Sparrow T."/>
            <person name="Spaulding J."/>
            <person name="Stalker J."/>
            <person name="Stange-Thomann N."/>
            <person name="Stavropoulos S."/>
            <person name="Stone C."/>
            <person name="Strader C."/>
            <person name="Tesfaye S."/>
            <person name="Thomson T."/>
            <person name="Thoulutsang Y."/>
            <person name="Thoulutsang D."/>
            <person name="Topham K."/>
            <person name="Topping I."/>
            <person name="Tsamla T."/>
            <person name="Vassiliev H."/>
            <person name="Vo A."/>
            <person name="Wangchuk T."/>
            <person name="Wangdi T."/>
            <person name="Weiand M."/>
            <person name="Wilkinson J."/>
            <person name="Wilson A."/>
            <person name="Yadav S."/>
            <person name="Young G."/>
            <person name="Yu Q."/>
            <person name="Zembek L."/>
            <person name="Zhong D."/>
            <person name="Zimmer A."/>
            <person name="Zwirko Z."/>
            <person name="Jaffe D.B."/>
            <person name="Alvarez P."/>
            <person name="Brockman W."/>
            <person name="Butler J."/>
            <person name="Chin C."/>
            <person name="Gnerre S."/>
            <person name="Grabherr M."/>
            <person name="Kleber M."/>
            <person name="Mauceli E."/>
            <person name="MacCallum I."/>
        </authorList>
    </citation>
    <scope>NUCLEOTIDE SEQUENCE [LARGE SCALE GENOMIC DNA]</scope>
    <source>
        <strain evidence="3">Tucson 15287-2541.00</strain>
    </source>
</reference>
<dbReference type="STRING" id="7222.B4JHS1"/>
<dbReference type="EMBL" id="CH916369">
    <property type="protein sequence ID" value="EDV93910.1"/>
    <property type="molecule type" value="Genomic_DNA"/>
</dbReference>
<organism evidence="3">
    <name type="scientific">Drosophila grimshawi</name>
    <name type="common">Hawaiian fruit fly</name>
    <name type="synonym">Idiomyia grimshawi</name>
    <dbReference type="NCBI Taxonomy" id="7222"/>
    <lineage>
        <taxon>Eukaryota</taxon>
        <taxon>Metazoa</taxon>
        <taxon>Ecdysozoa</taxon>
        <taxon>Arthropoda</taxon>
        <taxon>Hexapoda</taxon>
        <taxon>Insecta</taxon>
        <taxon>Pterygota</taxon>
        <taxon>Neoptera</taxon>
        <taxon>Endopterygota</taxon>
        <taxon>Diptera</taxon>
        <taxon>Brachycera</taxon>
        <taxon>Muscomorpha</taxon>
        <taxon>Ephydroidea</taxon>
        <taxon>Drosophilidae</taxon>
        <taxon>Drosophila</taxon>
        <taxon>Hawaiian Drosophila</taxon>
    </lineage>
</organism>
<protein>
    <submittedName>
        <fullName evidence="2">GH19586</fullName>
    </submittedName>
</protein>
<proteinExistence type="predicted"/>
<dbReference type="InterPro" id="IPR000477">
    <property type="entry name" value="RT_dom"/>
</dbReference>
<sequence length="230" mass="26057">MPSLSMRCQGTDSGQEGLLNTYGMPNEPGTIRNENFSYAVVAKLQQQHQQPQQKLHRHLRMSCKVGLPPSQHHHGILEQLHRVVQHVLAYLKNKQYSSAVFLDIQQTFDRETHDDLLFKLKSLQPSAQYLLLWSYLLVRSFMLEDRDERSNIRRIGAGVPQCNVLGLALCTLFTAGLLIPVARNKLLATYADGTVLLTNSTTGLGEQLRLHRGSWMVLVILGQPVEHLRQ</sequence>
<dbReference type="Pfam" id="PF00078">
    <property type="entry name" value="RVT_1"/>
    <property type="match status" value="1"/>
</dbReference>
<dbReference type="AlphaFoldDB" id="B4JHS1"/>
<dbReference type="eggNOG" id="KOG1075">
    <property type="taxonomic scope" value="Eukaryota"/>
</dbReference>
<accession>B4JHS1</accession>